<proteinExistence type="predicted"/>
<reference evidence="2" key="1">
    <citation type="journal article" date="2013" name="Nat. Commun.">
        <title>Whole-genome sequencing of Oryza brachyantha reveals mechanisms underlying Oryza genome evolution.</title>
        <authorList>
            <person name="Chen J."/>
            <person name="Huang Q."/>
            <person name="Gao D."/>
            <person name="Wang J."/>
            <person name="Lang Y."/>
            <person name="Liu T."/>
            <person name="Li B."/>
            <person name="Bai Z."/>
            <person name="Luis Goicoechea J."/>
            <person name="Liang C."/>
            <person name="Chen C."/>
            <person name="Zhang W."/>
            <person name="Sun S."/>
            <person name="Liao Y."/>
            <person name="Zhang X."/>
            <person name="Yang L."/>
            <person name="Song C."/>
            <person name="Wang M."/>
            <person name="Shi J."/>
            <person name="Liu G."/>
            <person name="Liu J."/>
            <person name="Zhou H."/>
            <person name="Zhou W."/>
            <person name="Yu Q."/>
            <person name="An N."/>
            <person name="Chen Y."/>
            <person name="Cai Q."/>
            <person name="Wang B."/>
            <person name="Liu B."/>
            <person name="Min J."/>
            <person name="Huang Y."/>
            <person name="Wu H."/>
            <person name="Li Z."/>
            <person name="Zhang Y."/>
            <person name="Yin Y."/>
            <person name="Song W."/>
            <person name="Jiang J."/>
            <person name="Jackson S.A."/>
            <person name="Wing R.A."/>
            <person name="Wang J."/>
            <person name="Chen M."/>
        </authorList>
    </citation>
    <scope>NUCLEOTIDE SEQUENCE [LARGE SCALE GENOMIC DNA]</scope>
    <source>
        <strain evidence="2">cv. IRGC 101232</strain>
    </source>
</reference>
<reference evidence="2" key="2">
    <citation type="submission" date="2013-04" db="UniProtKB">
        <authorList>
            <consortium name="EnsemblPlants"/>
        </authorList>
    </citation>
    <scope>IDENTIFICATION</scope>
</reference>
<feature type="region of interest" description="Disordered" evidence="1">
    <location>
        <begin position="31"/>
        <end position="91"/>
    </location>
</feature>
<dbReference type="AlphaFoldDB" id="J3KWE7"/>
<organism evidence="2">
    <name type="scientific">Oryza brachyantha</name>
    <name type="common">malo sina</name>
    <dbReference type="NCBI Taxonomy" id="4533"/>
    <lineage>
        <taxon>Eukaryota</taxon>
        <taxon>Viridiplantae</taxon>
        <taxon>Streptophyta</taxon>
        <taxon>Embryophyta</taxon>
        <taxon>Tracheophyta</taxon>
        <taxon>Spermatophyta</taxon>
        <taxon>Magnoliopsida</taxon>
        <taxon>Liliopsida</taxon>
        <taxon>Poales</taxon>
        <taxon>Poaceae</taxon>
        <taxon>BOP clade</taxon>
        <taxon>Oryzoideae</taxon>
        <taxon>Oryzeae</taxon>
        <taxon>Oryzinae</taxon>
        <taxon>Oryza</taxon>
    </lineage>
</organism>
<evidence type="ECO:0000313" key="2">
    <source>
        <dbReference type="EnsemblPlants" id="OB01G13030.1"/>
    </source>
</evidence>
<dbReference type="Gramene" id="OB01G13030.1">
    <property type="protein sequence ID" value="OB01G13030.1"/>
    <property type="gene ID" value="OB01G13030"/>
</dbReference>
<protein>
    <submittedName>
        <fullName evidence="2">Uncharacterized protein</fullName>
    </submittedName>
</protein>
<evidence type="ECO:0000256" key="1">
    <source>
        <dbReference type="SAM" id="MobiDB-lite"/>
    </source>
</evidence>
<sequence length="91" mass="10234">MATANVARLRRRRFDGFRATAIRWWPREISRALTPPNAGRGRQASAEKAPQQRKMEAWARRAQGEGEGAGAMAVARSRRQQTPSCRLLTSE</sequence>
<dbReference type="HOGENOM" id="CLU_2430578_0_0_1"/>
<name>J3KWE7_ORYBR</name>
<keyword evidence="3" id="KW-1185">Reference proteome</keyword>
<evidence type="ECO:0000313" key="3">
    <source>
        <dbReference type="Proteomes" id="UP000006038"/>
    </source>
</evidence>
<dbReference type="Proteomes" id="UP000006038">
    <property type="component" value="Chromosome 1"/>
</dbReference>
<dbReference type="EnsemblPlants" id="OB01G13030.1">
    <property type="protein sequence ID" value="OB01G13030.1"/>
    <property type="gene ID" value="OB01G13030"/>
</dbReference>
<accession>J3KWE7</accession>
<feature type="compositionally biased region" description="Basic and acidic residues" evidence="1">
    <location>
        <begin position="53"/>
        <end position="64"/>
    </location>
</feature>
<feature type="compositionally biased region" description="Polar residues" evidence="1">
    <location>
        <begin position="80"/>
        <end position="91"/>
    </location>
</feature>